<keyword evidence="2" id="KW-1185">Reference proteome</keyword>
<sequence>MGAGEWGGLGSKLLQIDSFRLGGASRNKNSCVNAGIFTIFYLLEVKPAKSCTFASISQIPPVRKRKYCSFAEFSTLKPSHSPVHNRDILPAHIARTLPVIPRVLSPRIHVQKTILYIQEME</sequence>
<proteinExistence type="predicted"/>
<accession>H3SEI4</accession>
<evidence type="ECO:0000313" key="1">
    <source>
        <dbReference type="EMBL" id="EHQ62565.1"/>
    </source>
</evidence>
<name>H3SEI4_9BACL</name>
<reference evidence="1 2" key="1">
    <citation type="journal article" date="2012" name="J. Bacteriol.">
        <title>Genome Sequence of the Pattern-Forming Social Bacterium Paenibacillus dendritiformis C454 Chiral Morphotype.</title>
        <authorList>
            <person name="Sirota-Madi A."/>
            <person name="Olender T."/>
            <person name="Helman Y."/>
            <person name="Brainis I."/>
            <person name="Finkelshtein A."/>
            <person name="Roth D."/>
            <person name="Hagai E."/>
            <person name="Leshkowitz D."/>
            <person name="Brodsky L."/>
            <person name="Galatenko V."/>
            <person name="Nikolaev V."/>
            <person name="Gutnick D.L."/>
            <person name="Lancet D."/>
            <person name="Ben-Jacob E."/>
        </authorList>
    </citation>
    <scope>NUCLEOTIDE SEQUENCE [LARGE SCALE GENOMIC DNA]</scope>
    <source>
        <strain evidence="1 2">C454</strain>
    </source>
</reference>
<dbReference type="EMBL" id="AHKH01000019">
    <property type="protein sequence ID" value="EHQ62565.1"/>
    <property type="molecule type" value="Genomic_DNA"/>
</dbReference>
<dbReference type="Proteomes" id="UP000003900">
    <property type="component" value="Unassembled WGS sequence"/>
</dbReference>
<gene>
    <name evidence="1" type="ORF">PDENDC454_09675</name>
</gene>
<dbReference type="AlphaFoldDB" id="H3SEI4"/>
<protein>
    <submittedName>
        <fullName evidence="1">Uncharacterized protein</fullName>
    </submittedName>
</protein>
<organism evidence="1 2">
    <name type="scientific">Paenibacillus dendritiformis C454</name>
    <dbReference type="NCBI Taxonomy" id="1131935"/>
    <lineage>
        <taxon>Bacteria</taxon>
        <taxon>Bacillati</taxon>
        <taxon>Bacillota</taxon>
        <taxon>Bacilli</taxon>
        <taxon>Bacillales</taxon>
        <taxon>Paenibacillaceae</taxon>
        <taxon>Paenibacillus</taxon>
    </lineage>
</organism>
<comment type="caution">
    <text evidence="1">The sequence shown here is derived from an EMBL/GenBank/DDBJ whole genome shotgun (WGS) entry which is preliminary data.</text>
</comment>
<evidence type="ECO:0000313" key="2">
    <source>
        <dbReference type="Proteomes" id="UP000003900"/>
    </source>
</evidence>